<dbReference type="EMBL" id="PQSP01000002">
    <property type="protein sequence ID" value="RUS66957.1"/>
    <property type="molecule type" value="Genomic_DNA"/>
</dbReference>
<reference evidence="1 2" key="1">
    <citation type="submission" date="2018-01" db="EMBL/GenBank/DDBJ databases">
        <title>Saezia sanguinis gen. nov., sp. nov., in the order Burkholderiales isolated from human blood.</title>
        <authorList>
            <person name="Medina-Pascual M.J."/>
            <person name="Valdezate S."/>
            <person name="Monzon S."/>
            <person name="Cuesta I."/>
            <person name="Carrasco G."/>
            <person name="Villalon P."/>
            <person name="Saez-Nieto J.A."/>
        </authorList>
    </citation>
    <scope>NUCLEOTIDE SEQUENCE [LARGE SCALE GENOMIC DNA]</scope>
    <source>
        <strain evidence="1 2">CNM695-12</strain>
    </source>
</reference>
<evidence type="ECO:0000313" key="2">
    <source>
        <dbReference type="Proteomes" id="UP000286947"/>
    </source>
</evidence>
<gene>
    <name evidence="1" type="ORF">CUZ56_00894</name>
</gene>
<dbReference type="Proteomes" id="UP000286947">
    <property type="component" value="Unassembled WGS sequence"/>
</dbReference>
<dbReference type="InterPro" id="IPR010710">
    <property type="entry name" value="DUF1289"/>
</dbReference>
<organism evidence="1 2">
    <name type="scientific">Saezia sanguinis</name>
    <dbReference type="NCBI Taxonomy" id="1965230"/>
    <lineage>
        <taxon>Bacteria</taxon>
        <taxon>Pseudomonadati</taxon>
        <taxon>Pseudomonadota</taxon>
        <taxon>Betaproteobacteria</taxon>
        <taxon>Burkholderiales</taxon>
        <taxon>Saeziaceae</taxon>
        <taxon>Saezia</taxon>
    </lineage>
</organism>
<evidence type="ECO:0000313" key="1">
    <source>
        <dbReference type="EMBL" id="RUS66957.1"/>
    </source>
</evidence>
<dbReference type="AlphaFoldDB" id="A0A433SDZ4"/>
<name>A0A433SDZ4_9BURK</name>
<comment type="caution">
    <text evidence="1">The sequence shown here is derived from an EMBL/GenBank/DDBJ whole genome shotgun (WGS) entry which is preliminary data.</text>
</comment>
<evidence type="ECO:0008006" key="3">
    <source>
        <dbReference type="Google" id="ProtNLM"/>
    </source>
</evidence>
<proteinExistence type="predicted"/>
<accession>A0A433SDZ4</accession>
<protein>
    <recommendedName>
        <fullName evidence="3">Fe-S protein</fullName>
    </recommendedName>
</protein>
<sequence length="161" mass="18363">MDRYSYNPAMGTQIHITDIEAAINYWRVQPGMIEGVSLGAPLRELAAVYGLMVYQKKTEIDPAQMSMKAKEAWMQWYLTTPDAPCIAICTTSQGDMVCKGCGRTFEEVQYWTAMTPPQKRAVWRRIVQEGTAWRFTRYKERAADVAKDDQPVSPDEDKKKG</sequence>
<dbReference type="Pfam" id="PF12512">
    <property type="entry name" value="DUF3717"/>
    <property type="match status" value="1"/>
</dbReference>
<keyword evidence="2" id="KW-1185">Reference proteome</keyword>
<dbReference type="InterPro" id="IPR022191">
    <property type="entry name" value="DUF3717"/>
</dbReference>
<dbReference type="Pfam" id="PF06945">
    <property type="entry name" value="DUF1289"/>
    <property type="match status" value="1"/>
</dbReference>